<gene>
    <name evidence="2" type="ORF">SAMN04487940_11587</name>
</gene>
<dbReference type="InterPro" id="IPR050114">
    <property type="entry name" value="UPF0173_UPF0282_UlaG_hydrolase"/>
</dbReference>
<dbReference type="EMBL" id="FNYY01000015">
    <property type="protein sequence ID" value="SEJ96303.1"/>
    <property type="molecule type" value="Genomic_DNA"/>
</dbReference>
<accession>A0A975WD00</accession>
<dbReference type="RefSeq" id="WP_074837849.1">
    <property type="nucleotide sequence ID" value="NZ_CATLTK010000067.1"/>
</dbReference>
<dbReference type="Pfam" id="PF12706">
    <property type="entry name" value="Lactamase_B_2"/>
    <property type="match status" value="1"/>
</dbReference>
<dbReference type="InterPro" id="IPR001279">
    <property type="entry name" value="Metallo-B-lactamas"/>
</dbReference>
<keyword evidence="3" id="KW-1185">Reference proteome</keyword>
<reference evidence="2 3" key="1">
    <citation type="submission" date="2016-10" db="EMBL/GenBank/DDBJ databases">
        <authorList>
            <person name="Varghese N."/>
            <person name="Submissions S."/>
        </authorList>
    </citation>
    <scope>NUCLEOTIDE SEQUENCE [LARGE SCALE GENOMIC DNA]</scope>
    <source>
        <strain evidence="2 3">FF3</strain>
    </source>
</reference>
<evidence type="ECO:0000313" key="3">
    <source>
        <dbReference type="Proteomes" id="UP000182932"/>
    </source>
</evidence>
<dbReference type="GeneID" id="80819885"/>
<protein>
    <submittedName>
        <fullName evidence="2">L-ascorbate metabolism protein UlaG, beta-lactamase superfamily</fullName>
    </submittedName>
</protein>
<dbReference type="AlphaFoldDB" id="A0A975WD00"/>
<sequence length="272" mass="29702">MRLESAPGFPATGTPGLFWLGQAGFWIDTGAHRLLIDPYLSDSLARKYAGTAYPHLRMMAAPVSVAALPRPDLVLVTHAHTDHMDPETLGPLRERFPDLPFVVPAAVEEIARDRIGPGAKLRPVQADDRLVPLPGLTLEVFPAAHEVRARDDMGRDRFLGYGIAVPGVRLYHSGDSVPFADLDARVQRFAPDIALLPVNGRDAVRRAARIPGNFTLEEARHLARECAFLVPHHFGMFAFNTLDPGAIDAAAARSTTPRIIRPTAGHHLRIGH</sequence>
<dbReference type="Proteomes" id="UP000182932">
    <property type="component" value="Unassembled WGS sequence"/>
</dbReference>
<organism evidence="2 3">
    <name type="scientific">Marinovum algicola</name>
    <dbReference type="NCBI Taxonomy" id="42444"/>
    <lineage>
        <taxon>Bacteria</taxon>
        <taxon>Pseudomonadati</taxon>
        <taxon>Pseudomonadota</taxon>
        <taxon>Alphaproteobacteria</taxon>
        <taxon>Rhodobacterales</taxon>
        <taxon>Roseobacteraceae</taxon>
        <taxon>Marinovum</taxon>
    </lineage>
</organism>
<evidence type="ECO:0000259" key="1">
    <source>
        <dbReference type="Pfam" id="PF12706"/>
    </source>
</evidence>
<comment type="caution">
    <text evidence="2">The sequence shown here is derived from an EMBL/GenBank/DDBJ whole genome shotgun (WGS) entry which is preliminary data.</text>
</comment>
<dbReference type="PANTHER" id="PTHR43546:SF3">
    <property type="entry name" value="UPF0173 METAL-DEPENDENT HYDROLASE MJ1163"/>
    <property type="match status" value="1"/>
</dbReference>
<dbReference type="SUPFAM" id="SSF56281">
    <property type="entry name" value="Metallo-hydrolase/oxidoreductase"/>
    <property type="match status" value="1"/>
</dbReference>
<proteinExistence type="predicted"/>
<name>A0A975WD00_9RHOB</name>
<feature type="domain" description="Metallo-beta-lactamase" evidence="1">
    <location>
        <begin position="32"/>
        <end position="226"/>
    </location>
</feature>
<evidence type="ECO:0000313" key="2">
    <source>
        <dbReference type="EMBL" id="SEJ96303.1"/>
    </source>
</evidence>
<dbReference type="PANTHER" id="PTHR43546">
    <property type="entry name" value="UPF0173 METAL-DEPENDENT HYDROLASE MJ1163-RELATED"/>
    <property type="match status" value="1"/>
</dbReference>
<dbReference type="InterPro" id="IPR036866">
    <property type="entry name" value="RibonucZ/Hydroxyglut_hydro"/>
</dbReference>
<dbReference type="Gene3D" id="3.60.15.10">
    <property type="entry name" value="Ribonuclease Z/Hydroxyacylglutathione hydrolase-like"/>
    <property type="match status" value="1"/>
</dbReference>